<proteinExistence type="predicted"/>
<accession>L7VZ92</accession>
<organism evidence="2">
    <name type="scientific">uncultured bacterium A1Q1_fos_91</name>
    <dbReference type="NCBI Taxonomy" id="1256591"/>
    <lineage>
        <taxon>Bacteria</taxon>
        <taxon>environmental samples</taxon>
    </lineage>
</organism>
<dbReference type="EMBL" id="JX649873">
    <property type="protein sequence ID" value="AGC71455.1"/>
    <property type="molecule type" value="Genomic_DNA"/>
</dbReference>
<keyword evidence="1" id="KW-0472">Membrane</keyword>
<protein>
    <recommendedName>
        <fullName evidence="3">Lipoprotein</fullName>
    </recommendedName>
</protein>
<keyword evidence="1" id="KW-1133">Transmembrane helix</keyword>
<dbReference type="AlphaFoldDB" id="L7VZ92"/>
<evidence type="ECO:0000256" key="1">
    <source>
        <dbReference type="SAM" id="Phobius"/>
    </source>
</evidence>
<feature type="transmembrane region" description="Helical" evidence="1">
    <location>
        <begin position="20"/>
        <end position="39"/>
    </location>
</feature>
<dbReference type="PROSITE" id="PS51257">
    <property type="entry name" value="PROKAR_LIPOPROTEIN"/>
    <property type="match status" value="1"/>
</dbReference>
<evidence type="ECO:0000313" key="2">
    <source>
        <dbReference type="EMBL" id="AGC71455.1"/>
    </source>
</evidence>
<sequence length="257" mass="26835">MGRRGWGDVLMRTSLTLSRLGVLGVLGALAGLTACTIVLDTDRHRSDVVPIAATDFCAELADIACTGRRDCCPQPDLDFDMCLRGVATDCAADYGAYALDQRTGYDPGQAGLALAEARELVAACDPGVETWTLSPLGFQRSLAGSIPLGEPCDPNPFDVPNLFACLDDGVCTQMGTAANPNWVCAPPTALGGECTYDGMCEPGLRCSTAVQLIVAGTCQPLKPTGEACGRASECETFVCDTTCRDATNEEAYCGGGR</sequence>
<reference evidence="2" key="1">
    <citation type="submission" date="2012-09" db="EMBL/GenBank/DDBJ databases">
        <title>Metagenomic Characterization of a Microbial Community in Wastewater Detects High Levels of Antibiotic Resistance.</title>
        <authorList>
            <person name="Abrams M."/>
            <person name="Caldwell A."/>
            <person name="Vandaei E."/>
            <person name="Lee W."/>
            <person name="Perrott J."/>
            <person name="Khan S.Y."/>
            <person name="Ta J."/>
            <person name="Romero D."/>
            <person name="Nguyen V."/>
            <person name="Pourmand N."/>
            <person name="Ouverney C.C."/>
        </authorList>
    </citation>
    <scope>NUCLEOTIDE SEQUENCE</scope>
</reference>
<name>L7VZ92_9BACT</name>
<keyword evidence="1" id="KW-0812">Transmembrane</keyword>
<evidence type="ECO:0008006" key="3">
    <source>
        <dbReference type="Google" id="ProtNLM"/>
    </source>
</evidence>